<evidence type="ECO:0000256" key="2">
    <source>
        <dbReference type="SAM" id="MobiDB-lite"/>
    </source>
</evidence>
<evidence type="ECO:0000313" key="3">
    <source>
        <dbReference type="EMBL" id="SEO30497.1"/>
    </source>
</evidence>
<dbReference type="EMBL" id="FODS01000003">
    <property type="protein sequence ID" value="SEO30497.1"/>
    <property type="molecule type" value="Genomic_DNA"/>
</dbReference>
<proteinExistence type="predicted"/>
<dbReference type="SUPFAM" id="SSF48452">
    <property type="entry name" value="TPR-like"/>
    <property type="match status" value="1"/>
</dbReference>
<keyword evidence="4" id="KW-1185">Reference proteome</keyword>
<dbReference type="AlphaFoldDB" id="A0A1H8NLP5"/>
<dbReference type="GO" id="GO:0017004">
    <property type="term" value="P:cytochrome complex assembly"/>
    <property type="evidence" value="ECO:0007669"/>
    <property type="project" value="UniProtKB-KW"/>
</dbReference>
<evidence type="ECO:0000313" key="4">
    <source>
        <dbReference type="Proteomes" id="UP000198893"/>
    </source>
</evidence>
<evidence type="ECO:0000256" key="1">
    <source>
        <dbReference type="ARBA" id="ARBA00022748"/>
    </source>
</evidence>
<dbReference type="OrthoDB" id="9815847at2"/>
<dbReference type="STRING" id="569882.SAMN04490248_103251"/>
<reference evidence="3 4" key="1">
    <citation type="submission" date="2016-10" db="EMBL/GenBank/DDBJ databases">
        <authorList>
            <person name="de Groot N.N."/>
        </authorList>
    </citation>
    <scope>NUCLEOTIDE SEQUENCE [LARGE SCALE GENOMIC DNA]</scope>
    <source>
        <strain evidence="3 4">DSM 27842</strain>
    </source>
</reference>
<dbReference type="RefSeq" id="WP_093115884.1">
    <property type="nucleotide sequence ID" value="NZ_FODS01000003.1"/>
</dbReference>
<sequence>MLFWIIAGILALAVAGLLALAVIRGRDSETPAAAYDLQVYRDQLKEVERDTARGVIGADEAERLRTEVSRRILAADTALHRESATQGGGRGARALALVAALAVAGGALGLYGWLGAPGYGDLPLKSRIAAAQDRHANRPTQAEIEARMPATVPAEPAPEYAELMEKLRETVAGRPGDLEGQQLLARNEAALGNLRAAYAAQEEVIRIKGENATAEDHVFLAELMISAAQGYVSPEAESSLRRALELERGNGAARYYMGLMLAQNDRPDLAFRMWESLLREGPSDASWMEPIRNQIEELAQRAGVEFTPPAEGAPAAPAPALPGPDAGDMQAAGDMSPAERMEMIRGMVSNLSDRLANEGGTPDEWARLIGAYGVLGEMAQARAIWIEAQKVFADRPNAMETVRSGARRAGLVE</sequence>
<dbReference type="Gene3D" id="1.25.40.10">
    <property type="entry name" value="Tetratricopeptide repeat domain"/>
    <property type="match status" value="1"/>
</dbReference>
<accession>A0A1H8NLP5</accession>
<name>A0A1H8NLP5_9RHOB</name>
<dbReference type="Proteomes" id="UP000198893">
    <property type="component" value="Unassembled WGS sequence"/>
</dbReference>
<gene>
    <name evidence="3" type="ORF">SAMN04490248_103251</name>
</gene>
<protein>
    <submittedName>
        <fullName evidence="3">Cytochrome c-type biogenesis protein CcmH</fullName>
    </submittedName>
</protein>
<dbReference type="InterPro" id="IPR011990">
    <property type="entry name" value="TPR-like_helical_dom_sf"/>
</dbReference>
<organism evidence="3 4">
    <name type="scientific">Salinihabitans flavidus</name>
    <dbReference type="NCBI Taxonomy" id="569882"/>
    <lineage>
        <taxon>Bacteria</taxon>
        <taxon>Pseudomonadati</taxon>
        <taxon>Pseudomonadota</taxon>
        <taxon>Alphaproteobacteria</taxon>
        <taxon>Rhodobacterales</taxon>
        <taxon>Roseobacteraceae</taxon>
        <taxon>Salinihabitans</taxon>
    </lineage>
</organism>
<dbReference type="NCBIfam" id="TIGR03142">
    <property type="entry name" value="cytochro_ccmI"/>
    <property type="match status" value="1"/>
</dbReference>
<dbReference type="InterPro" id="IPR017560">
    <property type="entry name" value="Cyt_c_biogenesis_CcmI"/>
</dbReference>
<keyword evidence="1" id="KW-0201">Cytochrome c-type biogenesis</keyword>
<feature type="region of interest" description="Disordered" evidence="2">
    <location>
        <begin position="307"/>
        <end position="332"/>
    </location>
</feature>